<dbReference type="AlphaFoldDB" id="A0A381TM05"/>
<proteinExistence type="predicted"/>
<protein>
    <recommendedName>
        <fullName evidence="2">DUF4136 domain-containing protein</fullName>
    </recommendedName>
</protein>
<evidence type="ECO:0008006" key="2">
    <source>
        <dbReference type="Google" id="ProtNLM"/>
    </source>
</evidence>
<gene>
    <name evidence="1" type="ORF">METZ01_LOCUS69966</name>
</gene>
<dbReference type="InterPro" id="IPR007485">
    <property type="entry name" value="LPS_assembly_LptE"/>
</dbReference>
<reference evidence="1" key="1">
    <citation type="submission" date="2018-05" db="EMBL/GenBank/DDBJ databases">
        <authorList>
            <person name="Lanie J.A."/>
            <person name="Ng W.-L."/>
            <person name="Kazmierczak K.M."/>
            <person name="Andrzejewski T.M."/>
            <person name="Davidsen T.M."/>
            <person name="Wayne K.J."/>
            <person name="Tettelin H."/>
            <person name="Glass J.I."/>
            <person name="Rusch D."/>
            <person name="Podicherti R."/>
            <person name="Tsui H.-C.T."/>
            <person name="Winkler M.E."/>
        </authorList>
    </citation>
    <scope>NUCLEOTIDE SEQUENCE</scope>
</reference>
<accession>A0A381TM05</accession>
<dbReference type="Pfam" id="PF04390">
    <property type="entry name" value="LptE"/>
    <property type="match status" value="1"/>
</dbReference>
<name>A0A381TM05_9ZZZZ</name>
<dbReference type="EMBL" id="UINC01004824">
    <property type="protein sequence ID" value="SVA17112.1"/>
    <property type="molecule type" value="Genomic_DNA"/>
</dbReference>
<sequence length="154" mass="17023">MLACNYSFRAGSFPPPHVQSIAILPFDNETNRFELPGELYDQLLRNLPSALGVRTAGEEIADAVVRGSIRTYEVRAPNYRAAIQGQPAEVLQRQVNIVVSVEIVDLVENVILWESSSVVAQGEFLEASETEEIGRIEAIELLVQKIVDGAQSNW</sequence>
<organism evidence="1">
    <name type="scientific">marine metagenome</name>
    <dbReference type="NCBI Taxonomy" id="408172"/>
    <lineage>
        <taxon>unclassified sequences</taxon>
        <taxon>metagenomes</taxon>
        <taxon>ecological metagenomes</taxon>
    </lineage>
</organism>
<dbReference type="GO" id="GO:0019867">
    <property type="term" value="C:outer membrane"/>
    <property type="evidence" value="ECO:0007669"/>
    <property type="project" value="InterPro"/>
</dbReference>
<evidence type="ECO:0000313" key="1">
    <source>
        <dbReference type="EMBL" id="SVA17112.1"/>
    </source>
</evidence>
<dbReference type="Gene3D" id="3.40.50.10610">
    <property type="entry name" value="ABC-type transport auxiliary lipoprotein component"/>
    <property type="match status" value="1"/>
</dbReference>
<dbReference type="GO" id="GO:0043165">
    <property type="term" value="P:Gram-negative-bacterium-type cell outer membrane assembly"/>
    <property type="evidence" value="ECO:0007669"/>
    <property type="project" value="InterPro"/>
</dbReference>